<sequence>MAITTPQELVDEYKRSGAFDRFRRELLTSFQRSEVGTNFIARVEEIASKKLAADGPSAHRSRDAAHSELMKELERCAAHLTSSKL</sequence>
<accession>A0A067MQT7</accession>
<reference evidence="3" key="1">
    <citation type="journal article" date="2014" name="Proc. Natl. Acad. Sci. U.S.A.">
        <title>Extensive sampling of basidiomycete genomes demonstrates inadequacy of the white-rot/brown-rot paradigm for wood decay fungi.</title>
        <authorList>
            <person name="Riley R."/>
            <person name="Salamov A.A."/>
            <person name="Brown D.W."/>
            <person name="Nagy L.G."/>
            <person name="Floudas D."/>
            <person name="Held B.W."/>
            <person name="Levasseur A."/>
            <person name="Lombard V."/>
            <person name="Morin E."/>
            <person name="Otillar R."/>
            <person name="Lindquist E.A."/>
            <person name="Sun H."/>
            <person name="LaButti K.M."/>
            <person name="Schmutz J."/>
            <person name="Jabbour D."/>
            <person name="Luo H."/>
            <person name="Baker S.E."/>
            <person name="Pisabarro A.G."/>
            <person name="Walton J.D."/>
            <person name="Blanchette R.A."/>
            <person name="Henrissat B."/>
            <person name="Martin F."/>
            <person name="Cullen D."/>
            <person name="Hibbett D.S."/>
            <person name="Grigoriev I.V."/>
        </authorList>
    </citation>
    <scope>NUCLEOTIDE SEQUENCE [LARGE SCALE GENOMIC DNA]</scope>
    <source>
        <strain evidence="3">FD-172 SS1</strain>
    </source>
</reference>
<feature type="domain" description="BOD1/SHG1" evidence="1">
    <location>
        <begin position="8"/>
        <end position="75"/>
    </location>
</feature>
<evidence type="ECO:0000313" key="2">
    <source>
        <dbReference type="EMBL" id="KDQ14232.1"/>
    </source>
</evidence>
<dbReference type="Proteomes" id="UP000027195">
    <property type="component" value="Unassembled WGS sequence"/>
</dbReference>
<dbReference type="HOGENOM" id="CLU_2512329_0_0_1"/>
<evidence type="ECO:0000313" key="3">
    <source>
        <dbReference type="Proteomes" id="UP000027195"/>
    </source>
</evidence>
<protein>
    <recommendedName>
        <fullName evidence="1">BOD1/SHG1 domain-containing protein</fullName>
    </recommendedName>
</protein>
<dbReference type="InParanoid" id="A0A067MQT7"/>
<gene>
    <name evidence="2" type="ORF">BOTBODRAFT_354130</name>
</gene>
<evidence type="ECO:0000259" key="1">
    <source>
        <dbReference type="Pfam" id="PF05205"/>
    </source>
</evidence>
<organism evidence="2 3">
    <name type="scientific">Botryobasidium botryosum (strain FD-172 SS1)</name>
    <dbReference type="NCBI Taxonomy" id="930990"/>
    <lineage>
        <taxon>Eukaryota</taxon>
        <taxon>Fungi</taxon>
        <taxon>Dikarya</taxon>
        <taxon>Basidiomycota</taxon>
        <taxon>Agaricomycotina</taxon>
        <taxon>Agaricomycetes</taxon>
        <taxon>Cantharellales</taxon>
        <taxon>Botryobasidiaceae</taxon>
        <taxon>Botryobasidium</taxon>
    </lineage>
</organism>
<dbReference type="Pfam" id="PF05205">
    <property type="entry name" value="COMPASS-Shg1"/>
    <property type="match status" value="1"/>
</dbReference>
<dbReference type="STRING" id="930990.A0A067MQT7"/>
<dbReference type="EMBL" id="KL198039">
    <property type="protein sequence ID" value="KDQ14232.1"/>
    <property type="molecule type" value="Genomic_DNA"/>
</dbReference>
<proteinExistence type="predicted"/>
<keyword evidence="3" id="KW-1185">Reference proteome</keyword>
<dbReference type="InterPro" id="IPR055264">
    <property type="entry name" value="BOD1/SHG1_dom"/>
</dbReference>
<dbReference type="OrthoDB" id="5579731at2759"/>
<dbReference type="AlphaFoldDB" id="A0A067MQT7"/>
<name>A0A067MQT7_BOTB1</name>